<dbReference type="Gene3D" id="3.30.70.100">
    <property type="match status" value="1"/>
</dbReference>
<evidence type="ECO:0000313" key="3">
    <source>
        <dbReference type="Proteomes" id="UP000051302"/>
    </source>
</evidence>
<dbReference type="InterPro" id="IPR011008">
    <property type="entry name" value="Dimeric_a/b-barrel"/>
</dbReference>
<accession>A0A0R1WIU7</accession>
<dbReference type="AlphaFoldDB" id="A0A0R1WIU7"/>
<dbReference type="SMART" id="SM00886">
    <property type="entry name" value="Dabb"/>
    <property type="match status" value="1"/>
</dbReference>
<comment type="caution">
    <text evidence="2">The sequence shown here is derived from an EMBL/GenBank/DDBJ whole genome shotgun (WGS) entry which is preliminary data.</text>
</comment>
<protein>
    <recommendedName>
        <fullName evidence="1">Stress-response A/B barrel domain-containing protein</fullName>
    </recommendedName>
</protein>
<evidence type="ECO:0000313" key="2">
    <source>
        <dbReference type="EMBL" id="KRM17649.1"/>
    </source>
</evidence>
<gene>
    <name evidence="2" type="ORF">FD31_GL002408</name>
</gene>
<evidence type="ECO:0000259" key="1">
    <source>
        <dbReference type="PROSITE" id="PS51502"/>
    </source>
</evidence>
<keyword evidence="3" id="KW-1185">Reference proteome</keyword>
<organism evidence="2 3">
    <name type="scientific">Companilactobacillus nantensis DSM 16982</name>
    <dbReference type="NCBI Taxonomy" id="1423774"/>
    <lineage>
        <taxon>Bacteria</taxon>
        <taxon>Bacillati</taxon>
        <taxon>Bacillota</taxon>
        <taxon>Bacilli</taxon>
        <taxon>Lactobacillales</taxon>
        <taxon>Lactobacillaceae</taxon>
        <taxon>Companilactobacillus</taxon>
    </lineage>
</organism>
<dbReference type="Proteomes" id="UP000051302">
    <property type="component" value="Unassembled WGS sequence"/>
</dbReference>
<reference evidence="2 3" key="1">
    <citation type="journal article" date="2015" name="Genome Announc.">
        <title>Expanding the biotechnology potential of lactobacilli through comparative genomics of 213 strains and associated genera.</title>
        <authorList>
            <person name="Sun Z."/>
            <person name="Harris H.M."/>
            <person name="McCann A."/>
            <person name="Guo C."/>
            <person name="Argimon S."/>
            <person name="Zhang W."/>
            <person name="Yang X."/>
            <person name="Jeffery I.B."/>
            <person name="Cooney J.C."/>
            <person name="Kagawa T.F."/>
            <person name="Liu W."/>
            <person name="Song Y."/>
            <person name="Salvetti E."/>
            <person name="Wrobel A."/>
            <person name="Rasinkangas P."/>
            <person name="Parkhill J."/>
            <person name="Rea M.C."/>
            <person name="O'Sullivan O."/>
            <person name="Ritari J."/>
            <person name="Douillard F.P."/>
            <person name="Paul Ross R."/>
            <person name="Yang R."/>
            <person name="Briner A.E."/>
            <person name="Felis G.E."/>
            <person name="de Vos W.M."/>
            <person name="Barrangou R."/>
            <person name="Klaenhammer T.R."/>
            <person name="Caufield P.W."/>
            <person name="Cui Y."/>
            <person name="Zhang H."/>
            <person name="O'Toole P.W."/>
        </authorList>
    </citation>
    <scope>NUCLEOTIDE SEQUENCE [LARGE SCALE GENOMIC DNA]</scope>
    <source>
        <strain evidence="2 3">DSM 16982</strain>
    </source>
</reference>
<dbReference type="InterPro" id="IPR013097">
    <property type="entry name" value="Dabb"/>
</dbReference>
<dbReference type="RefSeq" id="WP_057891500.1">
    <property type="nucleotide sequence ID" value="NZ_AZFV01000007.1"/>
</dbReference>
<proteinExistence type="predicted"/>
<dbReference type="STRING" id="1423774.FD31_GL002408"/>
<dbReference type="Pfam" id="PF07876">
    <property type="entry name" value="Dabb"/>
    <property type="match status" value="1"/>
</dbReference>
<sequence length="98" mass="11179">MIRHIFIATIKPNVSDIEIEKIIQNIRNLKEQVPEIRHITVGRALGLLGSNDTVSMIVDVENRTEFERFINSEAHQQISATAGEVFQTDNFVISQIEF</sequence>
<dbReference type="PATRIC" id="fig|1423774.3.peg.2501"/>
<dbReference type="SUPFAM" id="SSF54909">
    <property type="entry name" value="Dimeric alpha+beta barrel"/>
    <property type="match status" value="1"/>
</dbReference>
<dbReference type="EMBL" id="AZFV01000007">
    <property type="protein sequence ID" value="KRM17649.1"/>
    <property type="molecule type" value="Genomic_DNA"/>
</dbReference>
<feature type="domain" description="Stress-response A/B barrel" evidence="1">
    <location>
        <begin position="2"/>
        <end position="98"/>
    </location>
</feature>
<name>A0A0R1WIU7_9LACO</name>
<dbReference type="PROSITE" id="PS51502">
    <property type="entry name" value="S_R_A_B_BARREL"/>
    <property type="match status" value="1"/>
</dbReference>